<dbReference type="AlphaFoldDB" id="A0A0G0XRV6"/>
<feature type="transmembrane region" description="Helical" evidence="1">
    <location>
        <begin position="156"/>
        <end position="189"/>
    </location>
</feature>
<comment type="caution">
    <text evidence="2">The sequence shown here is derived from an EMBL/GenBank/DDBJ whole genome shotgun (WGS) entry which is preliminary data.</text>
</comment>
<dbReference type="PATRIC" id="fig|1618983.3.peg.245"/>
<protein>
    <recommendedName>
        <fullName evidence="4">Glycerophosphoryl diester phosphodiesterase membrane domain-containing protein</fullName>
    </recommendedName>
</protein>
<dbReference type="Proteomes" id="UP000033930">
    <property type="component" value="Unassembled WGS sequence"/>
</dbReference>
<name>A0A0G0XRV6_9BACT</name>
<keyword evidence="1" id="KW-1133">Transmembrane helix</keyword>
<reference evidence="2 3" key="1">
    <citation type="journal article" date="2015" name="Nature">
        <title>rRNA introns, odd ribosomes, and small enigmatic genomes across a large radiation of phyla.</title>
        <authorList>
            <person name="Brown C.T."/>
            <person name="Hug L.A."/>
            <person name="Thomas B.C."/>
            <person name="Sharon I."/>
            <person name="Castelle C.J."/>
            <person name="Singh A."/>
            <person name="Wilkins M.J."/>
            <person name="Williams K.H."/>
            <person name="Banfield J.F."/>
        </authorList>
    </citation>
    <scope>NUCLEOTIDE SEQUENCE [LARGE SCALE GENOMIC DNA]</scope>
</reference>
<sequence length="295" mass="32323">MANLISLGEVIDKSWDHYIDHFKQLMVISLWALIIPILMIVRILLAPDGELPTLAAILESGGDILSWSGVIFGTLVSLIAVPVITIWIYINLVKAVEGQSKNKTLDLKALRAFSWRNFFSYIWVGLIKAVVTALPVLALIPGVIAIYFNISTDGGVFFGVASTLLMLAGVIIAFVLMVMFSIQLGFAGFERLLGDKRGFKAISGSRALIEGRFWQTLFRVIVAKFVFLLVIMVLEFIVMFVLSVGSMITLISGTATVGAIFGMLNLLLLSGVGILSTPIFIIVDYVIYDSLLKTR</sequence>
<keyword evidence="1" id="KW-0472">Membrane</keyword>
<evidence type="ECO:0000313" key="3">
    <source>
        <dbReference type="Proteomes" id="UP000033930"/>
    </source>
</evidence>
<proteinExistence type="predicted"/>
<feature type="transmembrane region" description="Helical" evidence="1">
    <location>
        <begin position="65"/>
        <end position="90"/>
    </location>
</feature>
<evidence type="ECO:0000313" key="2">
    <source>
        <dbReference type="EMBL" id="KKR99650.1"/>
    </source>
</evidence>
<dbReference type="EMBL" id="LCAW01000004">
    <property type="protein sequence ID" value="KKR99650.1"/>
    <property type="molecule type" value="Genomic_DNA"/>
</dbReference>
<organism evidence="2 3">
    <name type="scientific">Candidatus Uhrbacteria bacterium GW2011_GWC1_41_20</name>
    <dbReference type="NCBI Taxonomy" id="1618983"/>
    <lineage>
        <taxon>Bacteria</taxon>
        <taxon>Candidatus Uhriibacteriota</taxon>
    </lineage>
</organism>
<feature type="transmembrane region" description="Helical" evidence="1">
    <location>
        <begin position="225"/>
        <end position="251"/>
    </location>
</feature>
<evidence type="ECO:0008006" key="4">
    <source>
        <dbReference type="Google" id="ProtNLM"/>
    </source>
</evidence>
<keyword evidence="1" id="KW-0812">Transmembrane</keyword>
<evidence type="ECO:0000256" key="1">
    <source>
        <dbReference type="SAM" id="Phobius"/>
    </source>
</evidence>
<gene>
    <name evidence="2" type="ORF">UU50_C0004G0031</name>
</gene>
<feature type="transmembrane region" description="Helical" evidence="1">
    <location>
        <begin position="25"/>
        <end position="45"/>
    </location>
</feature>
<accession>A0A0G0XRV6</accession>
<feature type="transmembrane region" description="Helical" evidence="1">
    <location>
        <begin position="118"/>
        <end position="150"/>
    </location>
</feature>
<feature type="transmembrane region" description="Helical" evidence="1">
    <location>
        <begin position="263"/>
        <end position="288"/>
    </location>
</feature>